<feature type="non-terminal residue" evidence="2">
    <location>
        <position position="1"/>
    </location>
</feature>
<sequence>VTVKTVGVMSPGDMGSGVGGVLVRSGLRVITSLEGRSEASRTRALEQGIVDVGSLDDEVTASDLILSILVPSEALAFTESVGESIVRTGSQVAFADCNAVSPVTGVKIGEII</sequence>
<evidence type="ECO:0000259" key="1">
    <source>
        <dbReference type="Pfam" id="PF10727"/>
    </source>
</evidence>
<dbReference type="SUPFAM" id="SSF51735">
    <property type="entry name" value="NAD(P)-binding Rossmann-fold domains"/>
    <property type="match status" value="1"/>
</dbReference>
<dbReference type="Gene3D" id="3.40.50.720">
    <property type="entry name" value="NAD(P)-binding Rossmann-like Domain"/>
    <property type="match status" value="1"/>
</dbReference>
<reference evidence="2" key="1">
    <citation type="submission" date="2018-05" db="EMBL/GenBank/DDBJ databases">
        <authorList>
            <person name="Lanie J.A."/>
            <person name="Ng W.-L."/>
            <person name="Kazmierczak K.M."/>
            <person name="Andrzejewski T.M."/>
            <person name="Davidsen T.M."/>
            <person name="Wayne K.J."/>
            <person name="Tettelin H."/>
            <person name="Glass J.I."/>
            <person name="Rusch D."/>
            <person name="Podicherti R."/>
            <person name="Tsui H.-C.T."/>
            <person name="Winkler M.E."/>
        </authorList>
    </citation>
    <scope>NUCLEOTIDE SEQUENCE</scope>
</reference>
<organism evidence="2">
    <name type="scientific">marine metagenome</name>
    <dbReference type="NCBI Taxonomy" id="408172"/>
    <lineage>
        <taxon>unclassified sequences</taxon>
        <taxon>metagenomes</taxon>
        <taxon>ecological metagenomes</taxon>
    </lineage>
</organism>
<dbReference type="InterPro" id="IPR019665">
    <property type="entry name" value="OxRdtase/DH_put_Rossmann_dom"/>
</dbReference>
<gene>
    <name evidence="2" type="ORF">METZ01_LOCUS249634</name>
</gene>
<protein>
    <recommendedName>
        <fullName evidence="1">Putative oxidoreductase/dehydrogenase Rossmann-like domain-containing protein</fullName>
    </recommendedName>
</protein>
<dbReference type="Pfam" id="PF10727">
    <property type="entry name" value="Rossmann-like"/>
    <property type="match status" value="1"/>
</dbReference>
<feature type="non-terminal residue" evidence="2">
    <location>
        <position position="112"/>
    </location>
</feature>
<dbReference type="InterPro" id="IPR036291">
    <property type="entry name" value="NAD(P)-bd_dom_sf"/>
</dbReference>
<evidence type="ECO:0000313" key="2">
    <source>
        <dbReference type="EMBL" id="SVB96780.1"/>
    </source>
</evidence>
<accession>A0A382IAU9</accession>
<name>A0A382IAU9_9ZZZZ</name>
<dbReference type="AlphaFoldDB" id="A0A382IAU9"/>
<proteinExistence type="predicted"/>
<dbReference type="EMBL" id="UINC01066262">
    <property type="protein sequence ID" value="SVB96780.1"/>
    <property type="molecule type" value="Genomic_DNA"/>
</dbReference>
<feature type="domain" description="Putative oxidoreductase/dehydrogenase Rossmann-like" evidence="1">
    <location>
        <begin position="5"/>
        <end position="95"/>
    </location>
</feature>